<sequence>MKLAYVKVRCRASVLPRAHTTQAPESKGPKKIDVHLPGPSPKRARRDSDESVKSTVSGKAKKSLHVRTVSSISLGHSGPIKKPASVASVKRSSSKRPGSPDTEFDDGASITDSVISTTRMRRNEAERKEYFKNQPECGLLEEHRAECTRCGKFVSLGRTRSYTIRPWEIHRASCDQKEPKTPSSKRKGVNVNKGACGDSDVAGDDGKPTKTHRTAEERKADLEADPRISVVRPHEVLCRNCGQWIRLAAKYEYKDYNWKNHAVSCSPAVPSTRVATATRKLKLVNDSQVKSFTAREIICSFCETTIVSTGEGDYNAFNWEEHKTFCTKWVLVLPDVGTYSDEPMVRPQSPPRRKSPSEVSTVPFPTIRPSPSSPSTSTEGTLVVSDSKQPPSQGIKRLRDEDEDVSDISAIDPDVRPTNRARIELQESGTTDGDGSSSWLMLPIKAFVRGFKESLKRS</sequence>
<evidence type="ECO:0000256" key="1">
    <source>
        <dbReference type="SAM" id="MobiDB-lite"/>
    </source>
</evidence>
<proteinExistence type="predicted"/>
<reference evidence="2" key="2">
    <citation type="submission" date="2021-10" db="EMBL/GenBank/DDBJ databases">
        <title>Phylogenomics reveals ancestral predisposition of the termite-cultivated fungus Termitomyces towards a domesticated lifestyle.</title>
        <authorList>
            <person name="Auxier B."/>
            <person name="Grum-Grzhimaylo A."/>
            <person name="Cardenas M.E."/>
            <person name="Lodge J.D."/>
            <person name="Laessoe T."/>
            <person name="Pedersen O."/>
            <person name="Smith M.E."/>
            <person name="Kuyper T.W."/>
            <person name="Franco-Molano E.A."/>
            <person name="Baroni T.J."/>
            <person name="Aanen D.K."/>
        </authorList>
    </citation>
    <scope>NUCLEOTIDE SEQUENCE</scope>
    <source>
        <strain evidence="2">D49</strain>
    </source>
</reference>
<name>A0A9P7G0B1_9AGAR</name>
<accession>A0A9P7G0B1</accession>
<dbReference type="Proteomes" id="UP000717328">
    <property type="component" value="Unassembled WGS sequence"/>
</dbReference>
<dbReference type="OrthoDB" id="3262173at2759"/>
<protein>
    <submittedName>
        <fullName evidence="2">Uncharacterized protein</fullName>
    </submittedName>
</protein>
<organism evidence="2 3">
    <name type="scientific">Sphagnurus paluster</name>
    <dbReference type="NCBI Taxonomy" id="117069"/>
    <lineage>
        <taxon>Eukaryota</taxon>
        <taxon>Fungi</taxon>
        <taxon>Dikarya</taxon>
        <taxon>Basidiomycota</taxon>
        <taxon>Agaricomycotina</taxon>
        <taxon>Agaricomycetes</taxon>
        <taxon>Agaricomycetidae</taxon>
        <taxon>Agaricales</taxon>
        <taxon>Tricholomatineae</taxon>
        <taxon>Lyophyllaceae</taxon>
        <taxon>Sphagnurus</taxon>
    </lineage>
</organism>
<feature type="compositionally biased region" description="Basic and acidic residues" evidence="1">
    <location>
        <begin position="413"/>
        <end position="425"/>
    </location>
</feature>
<feature type="compositionally biased region" description="Low complexity" evidence="1">
    <location>
        <begin position="81"/>
        <end position="97"/>
    </location>
</feature>
<feature type="compositionally biased region" description="Basic and acidic residues" evidence="1">
    <location>
        <begin position="204"/>
        <end position="219"/>
    </location>
</feature>
<comment type="caution">
    <text evidence="2">The sequence shown here is derived from an EMBL/GenBank/DDBJ whole genome shotgun (WGS) entry which is preliminary data.</text>
</comment>
<reference evidence="2" key="1">
    <citation type="submission" date="2021-02" db="EMBL/GenBank/DDBJ databases">
        <authorList>
            <person name="Nieuwenhuis M."/>
            <person name="Van De Peppel L.J.J."/>
        </authorList>
    </citation>
    <scope>NUCLEOTIDE SEQUENCE</scope>
    <source>
        <strain evidence="2">D49</strain>
    </source>
</reference>
<feature type="region of interest" description="Disordered" evidence="1">
    <location>
        <begin position="17"/>
        <end position="110"/>
    </location>
</feature>
<feature type="region of interest" description="Disordered" evidence="1">
    <location>
        <begin position="174"/>
        <end position="219"/>
    </location>
</feature>
<gene>
    <name evidence="2" type="ORF">H0H81_001661</name>
</gene>
<evidence type="ECO:0000313" key="3">
    <source>
        <dbReference type="Proteomes" id="UP000717328"/>
    </source>
</evidence>
<keyword evidence="3" id="KW-1185">Reference proteome</keyword>
<feature type="region of interest" description="Disordered" evidence="1">
    <location>
        <begin position="340"/>
        <end position="438"/>
    </location>
</feature>
<evidence type="ECO:0000313" key="2">
    <source>
        <dbReference type="EMBL" id="KAG5638142.1"/>
    </source>
</evidence>
<dbReference type="EMBL" id="JABCKI010005779">
    <property type="protein sequence ID" value="KAG5638142.1"/>
    <property type="molecule type" value="Genomic_DNA"/>
</dbReference>
<dbReference type="AlphaFoldDB" id="A0A9P7G0B1"/>
<feature type="compositionally biased region" description="Low complexity" evidence="1">
    <location>
        <begin position="428"/>
        <end position="438"/>
    </location>
</feature>